<dbReference type="EMBL" id="MN739481">
    <property type="protein sequence ID" value="QHT07389.1"/>
    <property type="molecule type" value="Genomic_DNA"/>
</dbReference>
<proteinExistence type="predicted"/>
<evidence type="ECO:0000256" key="1">
    <source>
        <dbReference type="SAM" id="MobiDB-lite"/>
    </source>
</evidence>
<evidence type="ECO:0000313" key="2">
    <source>
        <dbReference type="EMBL" id="QHT07389.1"/>
    </source>
</evidence>
<dbReference type="AlphaFoldDB" id="A0A6C0CUL4"/>
<protein>
    <submittedName>
        <fullName evidence="2">Uncharacterized protein</fullName>
    </submittedName>
</protein>
<name>A0A6C0CUL4_9ZZZZ</name>
<sequence>MSTNAIVNVTNASIDLVSFPEAKRNKQGGLGVRMLYGGQNFSLRLPRMGFPGGLLQREDEKSGNVSYSLIGSLKGCDPYAKARSTGDDEMSKLYNFLLDMQDKLIQTATENSSKWFGKKRGEESIRDSFNDRSILSVSSDKNGDEYVPNGKYPPSFRLKLPVYEGKVSMDVVDAATKPVFLTVDSLRSVFPKNVAANLVVSGSIYIIGQSFGVTWRVTHAQVFPQTRPTASTIFEAVAAEASSEQEPNDSDSATGALESTPAEAETPVAEVHVPEVAPPAAQKKRRAVGSA</sequence>
<feature type="compositionally biased region" description="Basic residues" evidence="1">
    <location>
        <begin position="282"/>
        <end position="291"/>
    </location>
</feature>
<accession>A0A6C0CUL4</accession>
<organism evidence="2">
    <name type="scientific">viral metagenome</name>
    <dbReference type="NCBI Taxonomy" id="1070528"/>
    <lineage>
        <taxon>unclassified sequences</taxon>
        <taxon>metagenomes</taxon>
        <taxon>organismal metagenomes</taxon>
    </lineage>
</organism>
<feature type="compositionally biased region" description="Low complexity" evidence="1">
    <location>
        <begin position="261"/>
        <end position="281"/>
    </location>
</feature>
<reference evidence="2" key="1">
    <citation type="journal article" date="2020" name="Nature">
        <title>Giant virus diversity and host interactions through global metagenomics.</title>
        <authorList>
            <person name="Schulz F."/>
            <person name="Roux S."/>
            <person name="Paez-Espino D."/>
            <person name="Jungbluth S."/>
            <person name="Walsh D.A."/>
            <person name="Denef V.J."/>
            <person name="McMahon K.D."/>
            <person name="Konstantinidis K.T."/>
            <person name="Eloe-Fadrosh E.A."/>
            <person name="Kyrpides N.C."/>
            <person name="Woyke T."/>
        </authorList>
    </citation>
    <scope>NUCLEOTIDE SEQUENCE</scope>
    <source>
        <strain evidence="2">GVMAG-M-3300021963-12</strain>
    </source>
</reference>
<feature type="region of interest" description="Disordered" evidence="1">
    <location>
        <begin position="239"/>
        <end position="291"/>
    </location>
</feature>